<organism evidence="1 2">
    <name type="scientific">Lactobacillus nasalidis</name>
    <dbReference type="NCBI Taxonomy" id="2797258"/>
    <lineage>
        <taxon>Bacteria</taxon>
        <taxon>Bacillati</taxon>
        <taxon>Bacillota</taxon>
        <taxon>Bacilli</taxon>
        <taxon>Lactobacillales</taxon>
        <taxon>Lactobacillaceae</taxon>
        <taxon>Lactobacillus</taxon>
    </lineage>
</organism>
<keyword evidence="2" id="KW-1185">Reference proteome</keyword>
<dbReference type="Proteomes" id="UP000616547">
    <property type="component" value="Unassembled WGS sequence"/>
</dbReference>
<dbReference type="SUPFAM" id="SSF48371">
    <property type="entry name" value="ARM repeat"/>
    <property type="match status" value="1"/>
</dbReference>
<comment type="caution">
    <text evidence="1">The sequence shown here is derived from an EMBL/GenBank/DDBJ whole genome shotgun (WGS) entry which is preliminary data.</text>
</comment>
<dbReference type="InterPro" id="IPR014825">
    <property type="entry name" value="DNA_alkylation"/>
</dbReference>
<proteinExistence type="predicted"/>
<name>A0ABQ3W4A7_9LACO</name>
<evidence type="ECO:0000313" key="2">
    <source>
        <dbReference type="Proteomes" id="UP000616547"/>
    </source>
</evidence>
<evidence type="ECO:0000313" key="1">
    <source>
        <dbReference type="EMBL" id="GHW00778.1"/>
    </source>
</evidence>
<reference evidence="2" key="1">
    <citation type="submission" date="2021-01" db="EMBL/GenBank/DDBJ databases">
        <title>Draft genome sequence of Nasalis larvatus strain YZ03.</title>
        <authorList>
            <person name="Suzuki-Hashido N."/>
            <person name="Tsuchida S."/>
            <person name="Hayakawa T."/>
        </authorList>
    </citation>
    <scope>NUCLEOTIDE SEQUENCE [LARGE SCALE GENOMIC DNA]</scope>
    <source>
        <strain evidence="2">YZ03</strain>
    </source>
</reference>
<dbReference type="EMBL" id="BOCI01000121">
    <property type="protein sequence ID" value="GHW00778.1"/>
    <property type="molecule type" value="Genomic_DNA"/>
</dbReference>
<sequence length="117" mass="13393">MTSVEKYQAVKAAFKAAADPENSRAKTGALMLAWATDPNIWVRRTAIEFQLGLKEQTDPALLEQILDRNLGRQEFFINKAIGWALRDYSKTRPDWVRNYLASRELSSLSRQEGSKYL</sequence>
<dbReference type="Gene3D" id="1.25.10.90">
    <property type="match status" value="1"/>
</dbReference>
<dbReference type="Pfam" id="PF08713">
    <property type="entry name" value="DNA_alkylation"/>
    <property type="match status" value="1"/>
</dbReference>
<dbReference type="InterPro" id="IPR016024">
    <property type="entry name" value="ARM-type_fold"/>
</dbReference>
<dbReference type="PANTHER" id="PTHR34070:SF1">
    <property type="entry name" value="DNA ALKYLATION REPAIR PROTEIN"/>
    <property type="match status" value="1"/>
</dbReference>
<gene>
    <name evidence="1" type="ORF">lacNasYZ03_04650</name>
</gene>
<protein>
    <recommendedName>
        <fullName evidence="3">DNA alkylation repair protein</fullName>
    </recommendedName>
</protein>
<evidence type="ECO:0008006" key="3">
    <source>
        <dbReference type="Google" id="ProtNLM"/>
    </source>
</evidence>
<accession>A0ABQ3W4A7</accession>
<dbReference type="PANTHER" id="PTHR34070">
    <property type="entry name" value="ARMADILLO-TYPE FOLD"/>
    <property type="match status" value="1"/>
</dbReference>